<dbReference type="OMA" id="DYCCCFM"/>
<name>E2BWY6_HARSA</name>
<feature type="domain" description="Matrin-type" evidence="8">
    <location>
        <begin position="5"/>
        <end position="36"/>
    </location>
</feature>
<evidence type="ECO:0000256" key="1">
    <source>
        <dbReference type="ARBA" id="ARBA00004123"/>
    </source>
</evidence>
<evidence type="ECO:0000313" key="9">
    <source>
        <dbReference type="EMBL" id="EFN79850.1"/>
    </source>
</evidence>
<dbReference type="InterPro" id="IPR000571">
    <property type="entry name" value="Znf_CCCH"/>
</dbReference>
<protein>
    <submittedName>
        <fullName evidence="9">Zinc finger matrin-type protein 5</fullName>
    </submittedName>
</protein>
<evidence type="ECO:0000259" key="8">
    <source>
        <dbReference type="PROSITE" id="PS50171"/>
    </source>
</evidence>
<dbReference type="InterPro" id="IPR003604">
    <property type="entry name" value="Matrin/U1-like-C_Znf_C2H2"/>
</dbReference>
<evidence type="ECO:0000259" key="7">
    <source>
        <dbReference type="PROSITE" id="PS50103"/>
    </source>
</evidence>
<evidence type="ECO:0000256" key="5">
    <source>
        <dbReference type="ARBA" id="ARBA00023242"/>
    </source>
</evidence>
<dbReference type="STRING" id="610380.E2BWY6"/>
<keyword evidence="4 6" id="KW-0862">Zinc</keyword>
<dbReference type="PANTHER" id="PTHR16465:SF0">
    <property type="entry name" value="ZINC FINGER MATRIN-TYPE PROTEIN 5"/>
    <property type="match status" value="1"/>
</dbReference>
<dbReference type="GO" id="GO:0003676">
    <property type="term" value="F:nucleic acid binding"/>
    <property type="evidence" value="ECO:0007669"/>
    <property type="project" value="InterPro"/>
</dbReference>
<feature type="domain" description="C3H1-type" evidence="7">
    <location>
        <begin position="51"/>
        <end position="79"/>
    </location>
</feature>
<keyword evidence="3 6" id="KW-0863">Zinc-finger</keyword>
<dbReference type="GO" id="GO:0005689">
    <property type="term" value="C:U12-type spliceosomal complex"/>
    <property type="evidence" value="ECO:0007669"/>
    <property type="project" value="TreeGrafter"/>
</dbReference>
<dbReference type="Pfam" id="PF06220">
    <property type="entry name" value="zf-U1"/>
    <property type="match status" value="1"/>
</dbReference>
<sequence length="167" mass="19593">MGKRYYCDYCDRSFKDDVEARRKHLSSLQHMKNRADHYCVFKDPETILREEYQKTPCKRYMTVRDCAFGLGCRFSHYTPQMIWELERLVAMKKSRDSTSSKNSNWPNSEDIIKEYLENVTDSNDSEEFNYPVWSAPSQLADLPANLPASLWPATHEGLVNSNFSKWG</sequence>
<evidence type="ECO:0000256" key="4">
    <source>
        <dbReference type="ARBA" id="ARBA00022833"/>
    </source>
</evidence>
<dbReference type="InParanoid" id="E2BWY6"/>
<keyword evidence="5" id="KW-0539">Nucleus</keyword>
<dbReference type="EMBL" id="GL451188">
    <property type="protein sequence ID" value="EFN79850.1"/>
    <property type="molecule type" value="Genomic_DNA"/>
</dbReference>
<keyword evidence="2 6" id="KW-0479">Metal-binding</keyword>
<dbReference type="InterPro" id="IPR013085">
    <property type="entry name" value="U1-CZ_Znf_C2H2"/>
</dbReference>
<dbReference type="AlphaFoldDB" id="E2BWY6"/>
<dbReference type="InterPro" id="IPR036236">
    <property type="entry name" value="Znf_C2H2_sf"/>
</dbReference>
<proteinExistence type="predicted"/>
<dbReference type="InterPro" id="IPR000690">
    <property type="entry name" value="Matrin/U1-C_Znf_C2H2"/>
</dbReference>
<reference evidence="9 10" key="1">
    <citation type="journal article" date="2010" name="Science">
        <title>Genomic comparison of the ants Camponotus floridanus and Harpegnathos saltator.</title>
        <authorList>
            <person name="Bonasio R."/>
            <person name="Zhang G."/>
            <person name="Ye C."/>
            <person name="Mutti N.S."/>
            <person name="Fang X."/>
            <person name="Qin N."/>
            <person name="Donahue G."/>
            <person name="Yang P."/>
            <person name="Li Q."/>
            <person name="Li C."/>
            <person name="Zhang P."/>
            <person name="Huang Z."/>
            <person name="Berger S.L."/>
            <person name="Reinberg D."/>
            <person name="Wang J."/>
            <person name="Liebig J."/>
        </authorList>
    </citation>
    <scope>NUCLEOTIDE SEQUENCE [LARGE SCALE GENOMIC DNA]</scope>
    <source>
        <strain evidence="9 10">R22 G/1</strain>
    </source>
</reference>
<dbReference type="PROSITE" id="PS50103">
    <property type="entry name" value="ZF_C3H1"/>
    <property type="match status" value="1"/>
</dbReference>
<evidence type="ECO:0000256" key="2">
    <source>
        <dbReference type="ARBA" id="ARBA00022723"/>
    </source>
</evidence>
<dbReference type="Gene3D" id="3.30.160.60">
    <property type="entry name" value="Classic Zinc Finger"/>
    <property type="match status" value="1"/>
</dbReference>
<dbReference type="OrthoDB" id="2417221at2759"/>
<evidence type="ECO:0000256" key="6">
    <source>
        <dbReference type="PROSITE-ProRule" id="PRU00723"/>
    </source>
</evidence>
<dbReference type="PROSITE" id="PS50171">
    <property type="entry name" value="ZF_MATRIN"/>
    <property type="match status" value="1"/>
</dbReference>
<dbReference type="Proteomes" id="UP000008237">
    <property type="component" value="Unassembled WGS sequence"/>
</dbReference>
<dbReference type="PANTHER" id="PTHR16465">
    <property type="entry name" value="NUCLEASE-RELATED"/>
    <property type="match status" value="1"/>
</dbReference>
<gene>
    <name evidence="9" type="ORF">EAI_11056</name>
</gene>
<dbReference type="SUPFAM" id="SSF57667">
    <property type="entry name" value="beta-beta-alpha zinc fingers"/>
    <property type="match status" value="1"/>
</dbReference>
<keyword evidence="10" id="KW-1185">Reference proteome</keyword>
<dbReference type="SMART" id="SM00451">
    <property type="entry name" value="ZnF_U1"/>
    <property type="match status" value="1"/>
</dbReference>
<accession>E2BWY6</accession>
<dbReference type="GO" id="GO:0008270">
    <property type="term" value="F:zinc ion binding"/>
    <property type="evidence" value="ECO:0007669"/>
    <property type="project" value="UniProtKB-KW"/>
</dbReference>
<dbReference type="FunCoup" id="E2BWY6">
    <property type="interactions" value="259"/>
</dbReference>
<evidence type="ECO:0000313" key="10">
    <source>
        <dbReference type="Proteomes" id="UP000008237"/>
    </source>
</evidence>
<feature type="zinc finger region" description="C3H1-type" evidence="6">
    <location>
        <begin position="51"/>
        <end position="79"/>
    </location>
</feature>
<evidence type="ECO:0000256" key="3">
    <source>
        <dbReference type="ARBA" id="ARBA00022771"/>
    </source>
</evidence>
<comment type="subcellular location">
    <subcellularLocation>
        <location evidence="1">Nucleus</location>
    </subcellularLocation>
</comment>
<organism evidence="10">
    <name type="scientific">Harpegnathos saltator</name>
    <name type="common">Jerdon's jumping ant</name>
    <dbReference type="NCBI Taxonomy" id="610380"/>
    <lineage>
        <taxon>Eukaryota</taxon>
        <taxon>Metazoa</taxon>
        <taxon>Ecdysozoa</taxon>
        <taxon>Arthropoda</taxon>
        <taxon>Hexapoda</taxon>
        <taxon>Insecta</taxon>
        <taxon>Pterygota</taxon>
        <taxon>Neoptera</taxon>
        <taxon>Endopterygota</taxon>
        <taxon>Hymenoptera</taxon>
        <taxon>Apocrita</taxon>
        <taxon>Aculeata</taxon>
        <taxon>Formicoidea</taxon>
        <taxon>Formicidae</taxon>
        <taxon>Ponerinae</taxon>
        <taxon>Ponerini</taxon>
        <taxon>Harpegnathos</taxon>
    </lineage>
</organism>